<feature type="region of interest" description="Disordered" evidence="5">
    <location>
        <begin position="1"/>
        <end position="52"/>
    </location>
</feature>
<proteinExistence type="inferred from homology"/>
<gene>
    <name evidence="7" type="ORF">AMAG_00606</name>
</gene>
<keyword evidence="8" id="KW-1185">Reference proteome</keyword>
<dbReference type="eggNOG" id="KOG2347">
    <property type="taxonomic scope" value="Eukaryota"/>
</dbReference>
<dbReference type="Proteomes" id="UP000054350">
    <property type="component" value="Unassembled WGS sequence"/>
</dbReference>
<dbReference type="InterPro" id="IPR016159">
    <property type="entry name" value="Cullin_repeat-like_dom_sf"/>
</dbReference>
<evidence type="ECO:0000313" key="8">
    <source>
        <dbReference type="Proteomes" id="UP000054350"/>
    </source>
</evidence>
<comment type="function">
    <text evidence="4">Component of the exocyst complex involved in the docking of exocytic vesicles with fusion sites on the plasma membrane.</text>
</comment>
<comment type="subunit">
    <text evidence="4">Component of the exocyst complex.</text>
</comment>
<dbReference type="InterPro" id="IPR039481">
    <property type="entry name" value="EXOC2/Sec5_N_dom"/>
</dbReference>
<dbReference type="SUPFAM" id="SSF74788">
    <property type="entry name" value="Cullin repeat-like"/>
    <property type="match status" value="1"/>
</dbReference>
<keyword evidence="3 4" id="KW-0268">Exocytosis</keyword>
<accession>A0A0L0RX62</accession>
<dbReference type="AlphaFoldDB" id="A0A0L0RX62"/>
<feature type="region of interest" description="Disordered" evidence="5">
    <location>
        <begin position="65"/>
        <end position="107"/>
    </location>
</feature>
<organism evidence="7 8">
    <name type="scientific">Allomyces macrogynus (strain ATCC 38327)</name>
    <name type="common">Allomyces javanicus var. macrogynus</name>
    <dbReference type="NCBI Taxonomy" id="578462"/>
    <lineage>
        <taxon>Eukaryota</taxon>
        <taxon>Fungi</taxon>
        <taxon>Fungi incertae sedis</taxon>
        <taxon>Blastocladiomycota</taxon>
        <taxon>Blastocladiomycetes</taxon>
        <taxon>Blastocladiales</taxon>
        <taxon>Blastocladiaceae</taxon>
        <taxon>Allomyces</taxon>
    </lineage>
</organism>
<keyword evidence="4" id="KW-0653">Protein transport</keyword>
<feature type="compositionally biased region" description="Pro residues" evidence="5">
    <location>
        <begin position="1"/>
        <end position="14"/>
    </location>
</feature>
<feature type="compositionally biased region" description="Polar residues" evidence="5">
    <location>
        <begin position="92"/>
        <end position="106"/>
    </location>
</feature>
<dbReference type="EMBL" id="GG745328">
    <property type="protein sequence ID" value="KNE54646.1"/>
    <property type="molecule type" value="Genomic_DNA"/>
</dbReference>
<reference evidence="8" key="2">
    <citation type="submission" date="2009-11" db="EMBL/GenBank/DDBJ databases">
        <title>The Genome Sequence of Allomyces macrogynus strain ATCC 38327.</title>
        <authorList>
            <consortium name="The Broad Institute Genome Sequencing Platform"/>
            <person name="Russ C."/>
            <person name="Cuomo C."/>
            <person name="Shea T."/>
            <person name="Young S.K."/>
            <person name="Zeng Q."/>
            <person name="Koehrsen M."/>
            <person name="Haas B."/>
            <person name="Borodovsky M."/>
            <person name="Guigo R."/>
            <person name="Alvarado L."/>
            <person name="Berlin A."/>
            <person name="Borenstein D."/>
            <person name="Chen Z."/>
            <person name="Engels R."/>
            <person name="Freedman E."/>
            <person name="Gellesch M."/>
            <person name="Goldberg J."/>
            <person name="Griggs A."/>
            <person name="Gujja S."/>
            <person name="Heiman D."/>
            <person name="Hepburn T."/>
            <person name="Howarth C."/>
            <person name="Jen D."/>
            <person name="Larson L."/>
            <person name="Lewis B."/>
            <person name="Mehta T."/>
            <person name="Park D."/>
            <person name="Pearson M."/>
            <person name="Roberts A."/>
            <person name="Saif S."/>
            <person name="Shenoy N."/>
            <person name="Sisk P."/>
            <person name="Stolte C."/>
            <person name="Sykes S."/>
            <person name="Walk T."/>
            <person name="White J."/>
            <person name="Yandava C."/>
            <person name="Burger G."/>
            <person name="Gray M.W."/>
            <person name="Holland P.W.H."/>
            <person name="King N."/>
            <person name="Lang F.B.F."/>
            <person name="Roger A.J."/>
            <person name="Ruiz-Trillo I."/>
            <person name="Lander E."/>
            <person name="Nusbaum C."/>
        </authorList>
    </citation>
    <scope>NUCLEOTIDE SEQUENCE [LARGE SCALE GENOMIC DNA]</scope>
    <source>
        <strain evidence="8">ATCC 38327</strain>
    </source>
</reference>
<feature type="domain" description="Exocyst complex component EXOC2/Sec5 N-terminal" evidence="6">
    <location>
        <begin position="113"/>
        <end position="943"/>
    </location>
</feature>
<dbReference type="GO" id="GO:0015031">
    <property type="term" value="P:protein transport"/>
    <property type="evidence" value="ECO:0007669"/>
    <property type="project" value="UniProtKB-KW"/>
</dbReference>
<dbReference type="GO" id="GO:0006887">
    <property type="term" value="P:exocytosis"/>
    <property type="evidence" value="ECO:0007669"/>
    <property type="project" value="UniProtKB-KW"/>
</dbReference>
<protein>
    <recommendedName>
        <fullName evidence="4">Exocyst complex component SEC5</fullName>
    </recommendedName>
</protein>
<reference evidence="7 8" key="1">
    <citation type="submission" date="2009-11" db="EMBL/GenBank/DDBJ databases">
        <title>Annotation of Allomyces macrogynus ATCC 38327.</title>
        <authorList>
            <consortium name="The Broad Institute Genome Sequencing Platform"/>
            <person name="Russ C."/>
            <person name="Cuomo C."/>
            <person name="Burger G."/>
            <person name="Gray M.W."/>
            <person name="Holland P.W.H."/>
            <person name="King N."/>
            <person name="Lang F.B.F."/>
            <person name="Roger A.J."/>
            <person name="Ruiz-Trillo I."/>
            <person name="Young S.K."/>
            <person name="Zeng Q."/>
            <person name="Gargeya S."/>
            <person name="Fitzgerald M."/>
            <person name="Haas B."/>
            <person name="Abouelleil A."/>
            <person name="Alvarado L."/>
            <person name="Arachchi H.M."/>
            <person name="Berlin A."/>
            <person name="Chapman S.B."/>
            <person name="Gearin G."/>
            <person name="Goldberg J."/>
            <person name="Griggs A."/>
            <person name="Gujja S."/>
            <person name="Hansen M."/>
            <person name="Heiman D."/>
            <person name="Howarth C."/>
            <person name="Larimer J."/>
            <person name="Lui A."/>
            <person name="MacDonald P.J.P."/>
            <person name="McCowen C."/>
            <person name="Montmayeur A."/>
            <person name="Murphy C."/>
            <person name="Neiman D."/>
            <person name="Pearson M."/>
            <person name="Priest M."/>
            <person name="Roberts A."/>
            <person name="Saif S."/>
            <person name="Shea T."/>
            <person name="Sisk P."/>
            <person name="Stolte C."/>
            <person name="Sykes S."/>
            <person name="Wortman J."/>
            <person name="Nusbaum C."/>
            <person name="Birren B."/>
        </authorList>
    </citation>
    <scope>NUCLEOTIDE SEQUENCE [LARGE SCALE GENOMIC DNA]</scope>
    <source>
        <strain evidence="7 8">ATCC 38327</strain>
    </source>
</reference>
<name>A0A0L0RX62_ALLM3</name>
<evidence type="ECO:0000259" key="6">
    <source>
        <dbReference type="Pfam" id="PF15469"/>
    </source>
</evidence>
<dbReference type="VEuPathDB" id="FungiDB:AMAG_00606"/>
<feature type="region of interest" description="Disordered" evidence="5">
    <location>
        <begin position="530"/>
        <end position="564"/>
    </location>
</feature>
<feature type="region of interest" description="Disordered" evidence="5">
    <location>
        <begin position="958"/>
        <end position="985"/>
    </location>
</feature>
<dbReference type="Pfam" id="PF15469">
    <property type="entry name" value="Sec5"/>
    <property type="match status" value="1"/>
</dbReference>
<evidence type="ECO:0000256" key="5">
    <source>
        <dbReference type="SAM" id="MobiDB-lite"/>
    </source>
</evidence>
<evidence type="ECO:0000256" key="1">
    <source>
        <dbReference type="ARBA" id="ARBA00010578"/>
    </source>
</evidence>
<dbReference type="GO" id="GO:0000145">
    <property type="term" value="C:exocyst"/>
    <property type="evidence" value="ECO:0007669"/>
    <property type="project" value="UniProtKB-UniRule"/>
</dbReference>
<dbReference type="PANTHER" id="PTHR13043:SF1">
    <property type="entry name" value="EXOCYST COMPLEX COMPONENT 2"/>
    <property type="match status" value="1"/>
</dbReference>
<dbReference type="STRING" id="578462.A0A0L0RX62"/>
<evidence type="ECO:0000256" key="3">
    <source>
        <dbReference type="ARBA" id="ARBA00022483"/>
    </source>
</evidence>
<keyword evidence="2 4" id="KW-0813">Transport</keyword>
<dbReference type="PANTHER" id="PTHR13043">
    <property type="entry name" value="EXOCYST COMPLEX COMPONENT SEC5"/>
    <property type="match status" value="1"/>
</dbReference>
<dbReference type="OrthoDB" id="26242at2759"/>
<dbReference type="InterPro" id="IPR029175">
    <property type="entry name" value="EXOC2/Sec5"/>
</dbReference>
<evidence type="ECO:0000256" key="4">
    <source>
        <dbReference type="RuleBase" id="RU365069"/>
    </source>
</evidence>
<evidence type="ECO:0000256" key="2">
    <source>
        <dbReference type="ARBA" id="ARBA00022448"/>
    </source>
</evidence>
<dbReference type="GO" id="GO:0006893">
    <property type="term" value="P:Golgi to plasma membrane transport"/>
    <property type="evidence" value="ECO:0007669"/>
    <property type="project" value="UniProtKB-UniRule"/>
</dbReference>
<comment type="similarity">
    <text evidence="1 4">Belongs to the SEC5 family.</text>
</comment>
<sequence length="985" mass="105230">MSRPPPAAYPPPARVPTMRRRGPPPDGGPDPPGRGRLLPSSAAPPPPTERELMAMYGLDSMYPEVWTEPEPEAGPDGAASSNGNLAASGQSMTASSNNGSQLWSTTDPDDLIDPLGLVQSIRRQVSGDVPLEAITLTSKDFDPKRFLAVVHPTAPFDALDEGLRRLEHAGERQTEIMHSLVRGHFDDFIMAKATVDDVYRTMTSRHLDPATQFGTDALGETLAIAATTASQVFQPILTRRARADAIRSTLIVLERYKFFVNLPATVHTAIQTNRLDAAVRDYRKGQALLATLNTSSTSRQLRHLFDRVWAEVDRVMASVRDRLFRQLNDHAVPVADQDLAMTLMLEMDPASDPVSYYLESRSKWIIGQLREKVGLHYRSLPEASAVGVVRDFSAAQMRRAVQLRNKKDFHSIFAGDPEVQLWHDTTALIQSLAQTLTATLPDFWKVSKGYMEGKYIPKDATVAGAKSKGGPNRRAGAIGGGTGGGAGGIDLSKVEQGHTLVAAIIEYFGTVISQALGTADPIRASPSRSVVDAAGADGTPPNLSITIPDGGRESPVVPSASPTVGGNASLPPLPPLTYVNAVTVAAYAPQIVAHLHGCCAQVKALKVQPAAMEAMAGVVEKVQGRLLEGFLGAWTKETRLFSKWEDWTLPPDPTGGANTSSNGTVCTAAVTQLHQHTTRWMLPASARLAARAPPGVARNPTAVTARWSSMAALHWAQAFTNWLEEARSAVMADSGDAEHRALVTLCNLDAMRRVVVPTVATSLEAALGGRTMDAERRRVDEQLAQLEAQVVDQVVARVRRDVEDAVQRGVRADGVSWRECPKPTGVQPWIYTILMVLVRLQAAAAATHPRLISRLLPPAINTTANAVLTALRQVEAFSSMGARQANLDVAFLRATCPTAEATWNVALDAIRAASSDATEAGPGAIRNLLENALEGTKTQFASLQAVVALPNAAAAAASAPPSQPARGLVSPASAGTTRRGGVGHF</sequence>
<feature type="compositionally biased region" description="Low complexity" evidence="5">
    <location>
        <begin position="77"/>
        <end position="91"/>
    </location>
</feature>
<dbReference type="OMA" id="MSAKWKS"/>
<evidence type="ECO:0000313" key="7">
    <source>
        <dbReference type="EMBL" id="KNE54646.1"/>
    </source>
</evidence>